<dbReference type="InterPro" id="IPR020846">
    <property type="entry name" value="MFS_dom"/>
</dbReference>
<evidence type="ECO:0000256" key="6">
    <source>
        <dbReference type="ARBA" id="ARBA00023136"/>
    </source>
</evidence>
<feature type="transmembrane region" description="Helical" evidence="7">
    <location>
        <begin position="305"/>
        <end position="325"/>
    </location>
</feature>
<evidence type="ECO:0000256" key="7">
    <source>
        <dbReference type="SAM" id="Phobius"/>
    </source>
</evidence>
<feature type="domain" description="Major facilitator superfamily (MFS) profile" evidence="8">
    <location>
        <begin position="15"/>
        <end position="482"/>
    </location>
</feature>
<feature type="transmembrane region" description="Helical" evidence="7">
    <location>
        <begin position="232"/>
        <end position="248"/>
    </location>
</feature>
<dbReference type="InterPro" id="IPR036259">
    <property type="entry name" value="MFS_trans_sf"/>
</dbReference>
<dbReference type="EMBL" id="PDJF01000001">
    <property type="protein sequence ID" value="PFG27809.1"/>
    <property type="molecule type" value="Genomic_DNA"/>
</dbReference>
<comment type="caution">
    <text evidence="9">The sequence shown here is derived from an EMBL/GenBank/DDBJ whole genome shotgun (WGS) entry which is preliminary data.</text>
</comment>
<feature type="transmembrane region" description="Helical" evidence="7">
    <location>
        <begin position="53"/>
        <end position="73"/>
    </location>
</feature>
<sequence length="492" mass="51673">MSNTEVSTPAQRWSFFAVISLGLLMIGLDNSILYTALPELNEQLHTTPTQGLWIINAYPLALAGLLLGTGTLGDKIGHRLMFIIGLVLFGLASLAAAFAPTAWLLVGARGLLGVGAAFMMPATLALIRLTFSNERERNTAIGIWGSVAVVGAALGPVVGGALLEVFWWGSIFLINVPIVIIALGLTLWLAPENMPNPQKHWDFISSIYALFALSGLVMAIKEAANPNSGWTLFSVAAALCVIGAVLFVRRQNKLEDPLLTFDIFKSRMFAGGVIAAGGGMFFMAGSEMMTTQKLQLVDGFTPLHAGATIIAMAIAAIPASTLGGAYLHKIGFLPLIGGGFLGAVVGAGLLIWGSEAGSYGIEIVALAIMGFSAGSVMSVSSIAIIGAAPLHRSGMAAGVEEVSYEFGTLLTVAITGSLLPMWLIQHLPDNLKDLGLDAVYNPETNPIAAPAYADAYHQVLMVLAGAALLFGVATWWCFRDNPKSGDIHVAHE</sequence>
<feature type="transmembrane region" description="Helical" evidence="7">
    <location>
        <begin position="12"/>
        <end position="33"/>
    </location>
</feature>
<feature type="transmembrane region" description="Helical" evidence="7">
    <location>
        <begin position="268"/>
        <end position="285"/>
    </location>
</feature>
<feature type="transmembrane region" description="Helical" evidence="7">
    <location>
        <begin position="332"/>
        <end position="352"/>
    </location>
</feature>
<keyword evidence="6 7" id="KW-0472">Membrane</keyword>
<keyword evidence="3" id="KW-1003">Cell membrane</keyword>
<feature type="transmembrane region" description="Helical" evidence="7">
    <location>
        <begin position="402"/>
        <end position="424"/>
    </location>
</feature>
<dbReference type="PANTHER" id="PTHR42718">
    <property type="entry name" value="MAJOR FACILITATOR SUPERFAMILY MULTIDRUG TRANSPORTER MFSC"/>
    <property type="match status" value="1"/>
</dbReference>
<evidence type="ECO:0000259" key="8">
    <source>
        <dbReference type="PROSITE" id="PS50850"/>
    </source>
</evidence>
<dbReference type="InterPro" id="IPR011701">
    <property type="entry name" value="MFS"/>
</dbReference>
<dbReference type="Gene3D" id="1.20.1720.10">
    <property type="entry name" value="Multidrug resistance protein D"/>
    <property type="match status" value="1"/>
</dbReference>
<evidence type="ECO:0000256" key="3">
    <source>
        <dbReference type="ARBA" id="ARBA00022475"/>
    </source>
</evidence>
<dbReference type="CDD" id="cd17321">
    <property type="entry name" value="MFS_MMR_MDR_like"/>
    <property type="match status" value="1"/>
</dbReference>
<accession>A0A2A9DPG7</accession>
<evidence type="ECO:0000256" key="4">
    <source>
        <dbReference type="ARBA" id="ARBA00022692"/>
    </source>
</evidence>
<keyword evidence="5 7" id="KW-1133">Transmembrane helix</keyword>
<keyword evidence="4 7" id="KW-0812">Transmembrane</keyword>
<feature type="transmembrane region" description="Helical" evidence="7">
    <location>
        <begin position="165"/>
        <end position="189"/>
    </location>
</feature>
<gene>
    <name evidence="9" type="ORF">ATK06_0888</name>
</gene>
<comment type="subcellular location">
    <subcellularLocation>
        <location evidence="1">Cell membrane</location>
        <topology evidence="1">Multi-pass membrane protein</topology>
    </subcellularLocation>
</comment>
<feature type="transmembrane region" description="Helical" evidence="7">
    <location>
        <begin position="201"/>
        <end position="220"/>
    </location>
</feature>
<dbReference type="STRING" id="1724.GCA_001044175_02508"/>
<dbReference type="AlphaFoldDB" id="A0A2A9DPG7"/>
<dbReference type="Gene3D" id="1.20.1250.20">
    <property type="entry name" value="MFS general substrate transporter like domains"/>
    <property type="match status" value="1"/>
</dbReference>
<evidence type="ECO:0000256" key="5">
    <source>
        <dbReference type="ARBA" id="ARBA00022989"/>
    </source>
</evidence>
<evidence type="ECO:0000256" key="2">
    <source>
        <dbReference type="ARBA" id="ARBA00022448"/>
    </source>
</evidence>
<dbReference type="Proteomes" id="UP000221653">
    <property type="component" value="Unassembled WGS sequence"/>
</dbReference>
<keyword evidence="2" id="KW-0813">Transport</keyword>
<feature type="transmembrane region" description="Helical" evidence="7">
    <location>
        <begin position="141"/>
        <end position="159"/>
    </location>
</feature>
<feature type="transmembrane region" description="Helical" evidence="7">
    <location>
        <begin position="111"/>
        <end position="129"/>
    </location>
</feature>
<feature type="transmembrane region" description="Helical" evidence="7">
    <location>
        <begin position="364"/>
        <end position="390"/>
    </location>
</feature>
<proteinExistence type="predicted"/>
<dbReference type="RefSeq" id="WP_048381199.1">
    <property type="nucleotide sequence ID" value="NZ_LDYE01000009.1"/>
</dbReference>
<dbReference type="GO" id="GO:0005886">
    <property type="term" value="C:plasma membrane"/>
    <property type="evidence" value="ECO:0007669"/>
    <property type="project" value="UniProtKB-SubCell"/>
</dbReference>
<dbReference type="PROSITE" id="PS50850">
    <property type="entry name" value="MFS"/>
    <property type="match status" value="1"/>
</dbReference>
<feature type="transmembrane region" description="Helical" evidence="7">
    <location>
        <begin position="455"/>
        <end position="478"/>
    </location>
</feature>
<dbReference type="SUPFAM" id="SSF103473">
    <property type="entry name" value="MFS general substrate transporter"/>
    <property type="match status" value="1"/>
</dbReference>
<reference evidence="9 10" key="1">
    <citation type="submission" date="2017-10" db="EMBL/GenBank/DDBJ databases">
        <title>Sequencing the genomes of 1000 actinobacteria strains.</title>
        <authorList>
            <person name="Klenk H.-P."/>
        </authorList>
    </citation>
    <scope>NUCLEOTIDE SEQUENCE [LARGE SCALE GENOMIC DNA]</scope>
    <source>
        <strain evidence="9 10">DSM 20688</strain>
    </source>
</reference>
<feature type="transmembrane region" description="Helical" evidence="7">
    <location>
        <begin position="80"/>
        <end position="105"/>
    </location>
</feature>
<keyword evidence="10" id="KW-1185">Reference proteome</keyword>
<dbReference type="Pfam" id="PF07690">
    <property type="entry name" value="MFS_1"/>
    <property type="match status" value="1"/>
</dbReference>
<evidence type="ECO:0000313" key="10">
    <source>
        <dbReference type="Proteomes" id="UP000221653"/>
    </source>
</evidence>
<organism evidence="9 10">
    <name type="scientific">Corynebacterium renale</name>
    <dbReference type="NCBI Taxonomy" id="1724"/>
    <lineage>
        <taxon>Bacteria</taxon>
        <taxon>Bacillati</taxon>
        <taxon>Actinomycetota</taxon>
        <taxon>Actinomycetes</taxon>
        <taxon>Mycobacteriales</taxon>
        <taxon>Corynebacteriaceae</taxon>
        <taxon>Corynebacterium</taxon>
    </lineage>
</organism>
<evidence type="ECO:0000256" key="1">
    <source>
        <dbReference type="ARBA" id="ARBA00004651"/>
    </source>
</evidence>
<evidence type="ECO:0000313" key="9">
    <source>
        <dbReference type="EMBL" id="PFG27809.1"/>
    </source>
</evidence>
<name>A0A2A9DPG7_9CORY</name>
<protein>
    <submittedName>
        <fullName evidence="9">DHA2 family multidrug resistance protein-like MFS transporter</fullName>
    </submittedName>
</protein>
<dbReference type="GO" id="GO:0022857">
    <property type="term" value="F:transmembrane transporter activity"/>
    <property type="evidence" value="ECO:0007669"/>
    <property type="project" value="InterPro"/>
</dbReference>
<dbReference type="PANTHER" id="PTHR42718:SF47">
    <property type="entry name" value="METHYL VIOLOGEN RESISTANCE PROTEIN SMVA"/>
    <property type="match status" value="1"/>
</dbReference>